<name>A0A482IES4_9CAUD</name>
<reference evidence="1 2" key="1">
    <citation type="submission" date="2019-02" db="EMBL/GenBank/DDBJ databases">
        <authorList>
            <person name="He Y."/>
            <person name="Shi H."/>
            <person name="Li J."/>
            <person name="Sun Y."/>
        </authorList>
    </citation>
    <scope>NUCLEOTIDE SEQUENCE [LARGE SCALE GENOMIC DNA]</scope>
</reference>
<dbReference type="KEGG" id="vg:55614881"/>
<dbReference type="GeneID" id="55614881"/>
<protein>
    <submittedName>
        <fullName evidence="1">Uncharacterized protein</fullName>
    </submittedName>
</protein>
<evidence type="ECO:0000313" key="2">
    <source>
        <dbReference type="Proteomes" id="UP000294655"/>
    </source>
</evidence>
<dbReference type="Proteomes" id="UP000294655">
    <property type="component" value="Segment"/>
</dbReference>
<dbReference type="EMBL" id="MK580972">
    <property type="protein sequence ID" value="QBP06407.1"/>
    <property type="molecule type" value="Genomic_DNA"/>
</dbReference>
<sequence length="66" mass="7625">MNKIKMTRSQLCSIGSRMPELLLELGKLEHTVVHKALDVMEWTFLNPPLKLMVNRTLMDSSRLEIS</sequence>
<dbReference type="RefSeq" id="YP_009844557.1">
    <property type="nucleotide sequence ID" value="NC_048755.1"/>
</dbReference>
<organism evidence="1 2">
    <name type="scientific">Stenotrophomonas phage YB07</name>
    <dbReference type="NCBI Taxonomy" id="2555548"/>
    <lineage>
        <taxon>Viruses</taxon>
        <taxon>Duplodnaviria</taxon>
        <taxon>Heunggongvirae</taxon>
        <taxon>Uroviricota</taxon>
        <taxon>Caudoviricetes</taxon>
        <taxon>Menderavirus</taxon>
        <taxon>Menderavirus IMESM1</taxon>
    </lineage>
</organism>
<evidence type="ECO:0000313" key="1">
    <source>
        <dbReference type="EMBL" id="QBP06407.1"/>
    </source>
</evidence>
<accession>A0A482IES4</accession>
<proteinExistence type="predicted"/>